<keyword evidence="2" id="KW-1133">Transmembrane helix</keyword>
<feature type="compositionally biased region" description="Low complexity" evidence="1">
    <location>
        <begin position="44"/>
        <end position="55"/>
    </location>
</feature>
<dbReference type="EMBL" id="BAAABU010000004">
    <property type="protein sequence ID" value="GAA0223697.1"/>
    <property type="molecule type" value="Genomic_DNA"/>
</dbReference>
<feature type="transmembrane region" description="Helical" evidence="2">
    <location>
        <begin position="169"/>
        <end position="189"/>
    </location>
</feature>
<organism evidence="3 4">
    <name type="scientific">Saccharothrix mutabilis subsp. mutabilis</name>
    <dbReference type="NCBI Taxonomy" id="66855"/>
    <lineage>
        <taxon>Bacteria</taxon>
        <taxon>Bacillati</taxon>
        <taxon>Actinomycetota</taxon>
        <taxon>Actinomycetes</taxon>
        <taxon>Pseudonocardiales</taxon>
        <taxon>Pseudonocardiaceae</taxon>
        <taxon>Saccharothrix</taxon>
    </lineage>
</organism>
<feature type="compositionally biased region" description="Pro residues" evidence="1">
    <location>
        <begin position="18"/>
        <end position="32"/>
    </location>
</feature>
<evidence type="ECO:0000313" key="3">
    <source>
        <dbReference type="EMBL" id="GAA0223697.1"/>
    </source>
</evidence>
<dbReference type="RefSeq" id="WP_343933653.1">
    <property type="nucleotide sequence ID" value="NZ_BAAABU010000004.1"/>
</dbReference>
<evidence type="ECO:0000256" key="1">
    <source>
        <dbReference type="SAM" id="MobiDB-lite"/>
    </source>
</evidence>
<sequence length="287" mass="28870">MTENDRNDDTTPQAGGPASPPPYVPPPGPPGGPGQQPAPGQPGGAHPAQPGFAPSGPQPTQPLPGQGAPGQGAPGQPGFAQSAPQPGQGGPQDQGGPQGPGGSQGPGGPQGGKPAKRGAVRQQQPGVTKPRPPSVAEQRARQQAAKQQREAAEAAAAEEARRRKRRKRLLIGGGVTVGVVGVVAIWYAVSSPDEVQAQCVKDDVVVEDKYCDESYARSHGGYHSNGFIYIGGSSYRYYYGGSSVPVGQKVSGGSYTIPKGANVTTKSGTTIQRGGFGISGGGKSGGS</sequence>
<accession>A0ABN0TK86</accession>
<keyword evidence="4" id="KW-1185">Reference proteome</keyword>
<evidence type="ECO:0000313" key="4">
    <source>
        <dbReference type="Proteomes" id="UP001500416"/>
    </source>
</evidence>
<name>A0ABN0TK86_9PSEU</name>
<proteinExistence type="predicted"/>
<gene>
    <name evidence="3" type="ORF">GCM10010492_22240</name>
</gene>
<feature type="compositionally biased region" description="Low complexity" evidence="1">
    <location>
        <begin position="76"/>
        <end position="86"/>
    </location>
</feature>
<keyword evidence="2" id="KW-0812">Transmembrane</keyword>
<feature type="compositionally biased region" description="Gly residues" evidence="1">
    <location>
        <begin position="87"/>
        <end position="111"/>
    </location>
</feature>
<dbReference type="Proteomes" id="UP001500416">
    <property type="component" value="Unassembled WGS sequence"/>
</dbReference>
<feature type="region of interest" description="Disordered" evidence="1">
    <location>
        <begin position="1"/>
        <end position="159"/>
    </location>
</feature>
<keyword evidence="2" id="KW-0472">Membrane</keyword>
<reference evidence="3 4" key="1">
    <citation type="journal article" date="2019" name="Int. J. Syst. Evol. Microbiol.">
        <title>The Global Catalogue of Microorganisms (GCM) 10K type strain sequencing project: providing services to taxonomists for standard genome sequencing and annotation.</title>
        <authorList>
            <consortium name="The Broad Institute Genomics Platform"/>
            <consortium name="The Broad Institute Genome Sequencing Center for Infectious Disease"/>
            <person name="Wu L."/>
            <person name="Ma J."/>
        </authorList>
    </citation>
    <scope>NUCLEOTIDE SEQUENCE [LARGE SCALE GENOMIC DNA]</scope>
    <source>
        <strain evidence="3 4">JCM 3380</strain>
    </source>
</reference>
<protein>
    <submittedName>
        <fullName evidence="3">Uncharacterized protein</fullName>
    </submittedName>
</protein>
<comment type="caution">
    <text evidence="3">The sequence shown here is derived from an EMBL/GenBank/DDBJ whole genome shotgun (WGS) entry which is preliminary data.</text>
</comment>
<evidence type="ECO:0000256" key="2">
    <source>
        <dbReference type="SAM" id="Phobius"/>
    </source>
</evidence>